<feature type="region of interest" description="Disordered" evidence="1">
    <location>
        <begin position="149"/>
        <end position="199"/>
    </location>
</feature>
<feature type="compositionally biased region" description="Polar residues" evidence="1">
    <location>
        <begin position="25"/>
        <end position="62"/>
    </location>
</feature>
<gene>
    <name evidence="2" type="ORF">HYALB_00012451</name>
</gene>
<evidence type="ECO:0000313" key="2">
    <source>
        <dbReference type="EMBL" id="CAG8979418.1"/>
    </source>
</evidence>
<evidence type="ECO:0000256" key="1">
    <source>
        <dbReference type="SAM" id="MobiDB-lite"/>
    </source>
</evidence>
<dbReference type="EMBL" id="CAJVRM010000310">
    <property type="protein sequence ID" value="CAG8979418.1"/>
    <property type="molecule type" value="Genomic_DNA"/>
</dbReference>
<protein>
    <submittedName>
        <fullName evidence="2">Uncharacterized protein</fullName>
    </submittedName>
</protein>
<evidence type="ECO:0000313" key="3">
    <source>
        <dbReference type="Proteomes" id="UP000701801"/>
    </source>
</evidence>
<comment type="caution">
    <text evidence="2">The sequence shown here is derived from an EMBL/GenBank/DDBJ whole genome shotgun (WGS) entry which is preliminary data.</text>
</comment>
<feature type="region of interest" description="Disordered" evidence="1">
    <location>
        <begin position="223"/>
        <end position="296"/>
    </location>
</feature>
<dbReference type="AlphaFoldDB" id="A0A9N9LRS8"/>
<feature type="region of interest" description="Disordered" evidence="1">
    <location>
        <begin position="331"/>
        <end position="360"/>
    </location>
</feature>
<feature type="region of interest" description="Disordered" evidence="1">
    <location>
        <begin position="25"/>
        <end position="82"/>
    </location>
</feature>
<accession>A0A9N9LRS8</accession>
<feature type="compositionally biased region" description="Polar residues" evidence="1">
    <location>
        <begin position="342"/>
        <end position="352"/>
    </location>
</feature>
<proteinExistence type="predicted"/>
<name>A0A9N9LRS8_9HELO</name>
<sequence>MQQALSHLGELDCNHKMGNLEAMESLTSEESPMLKSQSQELDGSSTRGTTEANAEQLLPSTSLKPKRRETLPPPPLLPRPTKRTKVPEVDFRLISRKGSTTLLTLDLPTSPIGLSHCLDLFPTGIPEETIAPKRTPPIVPLRPVRFRKKEPTNDEETIPPEVTAIPPPPSPMKDNVKPELSPRPISSPDPEFAGVPDTAGPIFSSNFSFSSPTFATLSDYEIHSQKRRPIPSPSPINPTISANKNSIASANVGAEIPKFTAPPSHIPPPPPESTPEQSTALSKGYRRNKPILTEAETINISPDIKVPHASPPLSPKQLNKFVPLVTFTPPAAHQRPLDQDLPTVSTSQSNNPTYPPPLLS</sequence>
<organism evidence="2 3">
    <name type="scientific">Hymenoscyphus albidus</name>
    <dbReference type="NCBI Taxonomy" id="595503"/>
    <lineage>
        <taxon>Eukaryota</taxon>
        <taxon>Fungi</taxon>
        <taxon>Dikarya</taxon>
        <taxon>Ascomycota</taxon>
        <taxon>Pezizomycotina</taxon>
        <taxon>Leotiomycetes</taxon>
        <taxon>Helotiales</taxon>
        <taxon>Helotiaceae</taxon>
        <taxon>Hymenoscyphus</taxon>
    </lineage>
</organism>
<reference evidence="2" key="1">
    <citation type="submission" date="2021-07" db="EMBL/GenBank/DDBJ databases">
        <authorList>
            <person name="Durling M."/>
        </authorList>
    </citation>
    <scope>NUCLEOTIDE SEQUENCE</scope>
</reference>
<dbReference type="Proteomes" id="UP000701801">
    <property type="component" value="Unassembled WGS sequence"/>
</dbReference>
<dbReference type="OrthoDB" id="10553222at2759"/>
<feature type="compositionally biased region" description="Pro residues" evidence="1">
    <location>
        <begin position="264"/>
        <end position="273"/>
    </location>
</feature>
<keyword evidence="3" id="KW-1185">Reference proteome</keyword>